<organism evidence="2 3">
    <name type="scientific">Ridgeia piscesae</name>
    <name type="common">Tubeworm</name>
    <dbReference type="NCBI Taxonomy" id="27915"/>
    <lineage>
        <taxon>Eukaryota</taxon>
        <taxon>Metazoa</taxon>
        <taxon>Spiralia</taxon>
        <taxon>Lophotrochozoa</taxon>
        <taxon>Annelida</taxon>
        <taxon>Polychaeta</taxon>
        <taxon>Sedentaria</taxon>
        <taxon>Canalipalpata</taxon>
        <taxon>Sabellida</taxon>
        <taxon>Siboglinidae</taxon>
        <taxon>Ridgeia</taxon>
    </lineage>
</organism>
<dbReference type="GO" id="GO:0008017">
    <property type="term" value="F:microtubule binding"/>
    <property type="evidence" value="ECO:0007669"/>
    <property type="project" value="InterPro"/>
</dbReference>
<dbReference type="PANTHER" id="PTHR46302">
    <property type="entry name" value="DOUBLECORTIN DOMAIN-CONTAINING PROTEIN 1"/>
    <property type="match status" value="1"/>
</dbReference>
<sequence>MGRPRHRKHNESSAQKFSFDDGYITCLTNSRLVLGVHEIEGLSSELVLLKRKPDDVTQKWILQDNGSILSKHNPRLAMTVRMPSGIGQNYEEDPQDVSCNGCTVILHPKKVAQFGRANQRWYFDHSTGIIHAFHTNQLDKEITAAIKTNVCTYAVIEDNDGSNKIDQPGYEVELTKPKRMRLRVCPSCAQAMRGRFKLKKITGSIDFACDMGRATELGIKPIGSFKCLNGKILDQATSRLELTKPARRLYALDGFVVLHIDDLVEWVQREYVRRMQKQMKAEARARKDAKAAAADRSEGKWRGEERERGERRGKREREKREEREKGEEREKREEREKGEVRERYYLQKRKNPRPTPSFASTSTSLAPVAKHPVDVSRDPMQVHAGNVIGFYCPGAPIVTFDVVRDRTDVINCALLSSPPEMGQKLHLSQADRNSGTRDYSFNALIVPVHKINVKEQGTGRAGAAAKRKGKMKKQPHVEVPPVEMILRYPVEVWVSSGEPFCKPESVERNYEKEQLERERLAPVSYELEKEKHILRQMQGRRLEELNPGEYHSTCNPQHPVMLEGHWQDPPFNELLKHDTVHQLQTHLAELRSSQRKKTSKICNGKTTGRLYTQPAMVDDFADIERDQLLCAATSKTFLRPKESQQVVDIKANWGRARRHYGPGATDIVVTAQKNRQIESIDGLDCLYGSCVVRNLSQPWTLYKQTVFDQLYKECGSTLFQSVTKAGGSPPAEVA</sequence>
<reference evidence="2" key="1">
    <citation type="journal article" date="2023" name="Mol. Biol. Evol.">
        <title>Third-Generation Sequencing Reveals the Adaptive Role of the Epigenome in Three Deep-Sea Polychaetes.</title>
        <authorList>
            <person name="Perez M."/>
            <person name="Aroh O."/>
            <person name="Sun Y."/>
            <person name="Lan Y."/>
            <person name="Juniper S.K."/>
            <person name="Young C.R."/>
            <person name="Angers B."/>
            <person name="Qian P.Y."/>
        </authorList>
    </citation>
    <scope>NUCLEOTIDE SEQUENCE</scope>
    <source>
        <strain evidence="2">R07B-5</strain>
    </source>
</reference>
<dbReference type="PANTHER" id="PTHR46302:SF3">
    <property type="entry name" value="DOUBLECORTIN DOMAIN-CONTAINING PROTEIN 1"/>
    <property type="match status" value="1"/>
</dbReference>
<dbReference type="InterPro" id="IPR043188">
    <property type="entry name" value="DCDC1"/>
</dbReference>
<protein>
    <submittedName>
        <fullName evidence="2">Uncharacterized protein</fullName>
    </submittedName>
</protein>
<evidence type="ECO:0000313" key="2">
    <source>
        <dbReference type="EMBL" id="KAK2175914.1"/>
    </source>
</evidence>
<accession>A0AAD9NQN4</accession>
<proteinExistence type="predicted"/>
<gene>
    <name evidence="2" type="ORF">NP493_698g01037</name>
</gene>
<dbReference type="PROSITE" id="PS50231">
    <property type="entry name" value="RICIN_B_LECTIN"/>
    <property type="match status" value="1"/>
</dbReference>
<evidence type="ECO:0000313" key="3">
    <source>
        <dbReference type="Proteomes" id="UP001209878"/>
    </source>
</evidence>
<name>A0AAD9NQN4_RIDPI</name>
<dbReference type="SUPFAM" id="SSF50370">
    <property type="entry name" value="Ricin B-like lectins"/>
    <property type="match status" value="1"/>
</dbReference>
<evidence type="ECO:0000256" key="1">
    <source>
        <dbReference type="SAM" id="MobiDB-lite"/>
    </source>
</evidence>
<dbReference type="InterPro" id="IPR035992">
    <property type="entry name" value="Ricin_B-like_lectins"/>
</dbReference>
<feature type="compositionally biased region" description="Basic and acidic residues" evidence="1">
    <location>
        <begin position="283"/>
        <end position="345"/>
    </location>
</feature>
<dbReference type="Proteomes" id="UP001209878">
    <property type="component" value="Unassembled WGS sequence"/>
</dbReference>
<dbReference type="GO" id="GO:1902412">
    <property type="term" value="P:regulation of mitotic cytokinesis"/>
    <property type="evidence" value="ECO:0007669"/>
    <property type="project" value="InterPro"/>
</dbReference>
<comment type="caution">
    <text evidence="2">The sequence shown here is derived from an EMBL/GenBank/DDBJ whole genome shotgun (WGS) entry which is preliminary data.</text>
</comment>
<dbReference type="GO" id="GO:0030496">
    <property type="term" value="C:midbody"/>
    <property type="evidence" value="ECO:0007669"/>
    <property type="project" value="TreeGrafter"/>
</dbReference>
<keyword evidence="3" id="KW-1185">Reference proteome</keyword>
<dbReference type="EMBL" id="JAODUO010000697">
    <property type="protein sequence ID" value="KAK2175914.1"/>
    <property type="molecule type" value="Genomic_DNA"/>
</dbReference>
<dbReference type="AlphaFoldDB" id="A0AAD9NQN4"/>
<feature type="region of interest" description="Disordered" evidence="1">
    <location>
        <begin position="283"/>
        <end position="365"/>
    </location>
</feature>